<dbReference type="Proteomes" id="UP000184020">
    <property type="component" value="Unassembled WGS sequence"/>
</dbReference>
<dbReference type="RefSeq" id="WP_073019354.1">
    <property type="nucleotide sequence ID" value="NZ_FQWF01000007.1"/>
</dbReference>
<feature type="transmembrane region" description="Helical" evidence="2">
    <location>
        <begin position="45"/>
        <end position="67"/>
    </location>
</feature>
<gene>
    <name evidence="3" type="ORF">SAMN05444372_10796</name>
</gene>
<keyword evidence="2" id="KW-0812">Transmembrane</keyword>
<name>A0A1M5KUS5_9FLAO</name>
<reference evidence="4" key="1">
    <citation type="submission" date="2016-11" db="EMBL/GenBank/DDBJ databases">
        <authorList>
            <person name="Varghese N."/>
            <person name="Submissions S."/>
        </authorList>
    </citation>
    <scope>NUCLEOTIDE SEQUENCE [LARGE SCALE GENOMIC DNA]</scope>
    <source>
        <strain evidence="4">DSM 17659</strain>
    </source>
</reference>
<evidence type="ECO:0008006" key="5">
    <source>
        <dbReference type="Google" id="ProtNLM"/>
    </source>
</evidence>
<evidence type="ECO:0000313" key="4">
    <source>
        <dbReference type="Proteomes" id="UP000184020"/>
    </source>
</evidence>
<dbReference type="EMBL" id="FQWF01000007">
    <property type="protein sequence ID" value="SHG56486.1"/>
    <property type="molecule type" value="Genomic_DNA"/>
</dbReference>
<organism evidence="3 4">
    <name type="scientific">Flavobacterium micromati</name>
    <dbReference type="NCBI Taxonomy" id="229205"/>
    <lineage>
        <taxon>Bacteria</taxon>
        <taxon>Pseudomonadati</taxon>
        <taxon>Bacteroidota</taxon>
        <taxon>Flavobacteriia</taxon>
        <taxon>Flavobacteriales</taxon>
        <taxon>Flavobacteriaceae</taxon>
        <taxon>Flavobacterium</taxon>
    </lineage>
</organism>
<proteinExistence type="predicted"/>
<protein>
    <recommendedName>
        <fullName evidence="5">Outer membrane protein beta-barrel domain-containing protein</fullName>
    </recommendedName>
</protein>
<feature type="compositionally biased region" description="Basic and acidic residues" evidence="1">
    <location>
        <begin position="121"/>
        <end position="135"/>
    </location>
</feature>
<sequence length="475" mass="53172">MKNNKNIDRLFQEKFKDFETEPNNHTWSKIQLGLKEKKQRKIIPFWLKNTGIAAAFFLGFFALNTIYKSKSNAKQQIVIGTKSVDAETVNEDAVSNKKQRIDKSINLKNHQKITKSNLQKTDNDEKPNTTTEKTKSISNKTKNTKTAAFYNRKNNQSLEKIELVTGTDNSDEVISKTLNSPNSKESDYLIIDKTLNNVLSNKSNLATAKTEIIDNSLLNEVPNELETILKQNETKNKTEVAVVKNKWLITPNVVAMFANANGSNLDPQFAENSKTMDNNIGFGIGINYLVAKKLTLRSGINKFALGYNINNVSYSAALSATPLANVRYNTNAMIEISSKANTASLNTFEQNLQKTSEGTINQNISYYEVPMEVSYLVLDKKIGINVIGGFSTLLLDNNKISLLSPETNLPLGQANNLNTVHFTTNIGLGFKYRFVKSFQLNFEPMVKYQLNTFSNNSGNSRPLLIGLYSGISYSF</sequence>
<keyword evidence="2" id="KW-0472">Membrane</keyword>
<dbReference type="OrthoDB" id="1113942at2"/>
<dbReference type="AlphaFoldDB" id="A0A1M5KUS5"/>
<accession>A0A1M5KUS5</accession>
<evidence type="ECO:0000313" key="3">
    <source>
        <dbReference type="EMBL" id="SHG56486.1"/>
    </source>
</evidence>
<evidence type="ECO:0000256" key="1">
    <source>
        <dbReference type="SAM" id="MobiDB-lite"/>
    </source>
</evidence>
<feature type="region of interest" description="Disordered" evidence="1">
    <location>
        <begin position="110"/>
        <end position="140"/>
    </location>
</feature>
<evidence type="ECO:0000256" key="2">
    <source>
        <dbReference type="SAM" id="Phobius"/>
    </source>
</evidence>
<keyword evidence="4" id="KW-1185">Reference proteome</keyword>
<keyword evidence="2" id="KW-1133">Transmembrane helix</keyword>
<dbReference type="STRING" id="229205.SAMN05444372_10796"/>